<dbReference type="EnsemblMetazoa" id="ADAC001957-RA">
    <property type="protein sequence ID" value="ADAC001957-PA"/>
    <property type="gene ID" value="ADAC001957"/>
</dbReference>
<evidence type="ECO:0000313" key="1">
    <source>
        <dbReference type="EMBL" id="ETN66302.1"/>
    </source>
</evidence>
<reference evidence="1" key="2">
    <citation type="submission" date="2010-05" db="EMBL/GenBank/DDBJ databases">
        <authorList>
            <person name="Almeida L.G."/>
            <person name="Nicolas M.F."/>
            <person name="Souza R.C."/>
            <person name="Vasconcelos A.T.R."/>
        </authorList>
    </citation>
    <scope>NUCLEOTIDE SEQUENCE</scope>
</reference>
<organism evidence="1">
    <name type="scientific">Anopheles darlingi</name>
    <name type="common">Mosquito</name>
    <dbReference type="NCBI Taxonomy" id="43151"/>
    <lineage>
        <taxon>Eukaryota</taxon>
        <taxon>Metazoa</taxon>
        <taxon>Ecdysozoa</taxon>
        <taxon>Arthropoda</taxon>
        <taxon>Hexapoda</taxon>
        <taxon>Insecta</taxon>
        <taxon>Pterygota</taxon>
        <taxon>Neoptera</taxon>
        <taxon>Endopterygota</taxon>
        <taxon>Diptera</taxon>
        <taxon>Nematocera</taxon>
        <taxon>Culicoidea</taxon>
        <taxon>Culicidae</taxon>
        <taxon>Anophelinae</taxon>
        <taxon>Anopheles</taxon>
    </lineage>
</organism>
<dbReference type="EMBL" id="ADMH02000483">
    <property type="protein sequence ID" value="ETN66302.1"/>
    <property type="molecule type" value="Genomic_DNA"/>
</dbReference>
<sequence length="94" mass="10843">MIHSHWQVTKEHTDYAHYRRYLETVAGARFDSLAAFKPYIDDTTLANVSVVELVRQLHLPLTPPWKTFVPVMTEAGICYSSSALYRFQSPEDVK</sequence>
<reference evidence="1" key="3">
    <citation type="journal article" date="2013" name="Nucleic Acids Res.">
        <title>The genome of Anopheles darlingi, the main neotropical malaria vector.</title>
        <authorList>
            <person name="Marinotti O."/>
            <person name="Cerqueira G.C."/>
            <person name="de Almeida L.G."/>
            <person name="Ferro M.I."/>
            <person name="Loreto E.L."/>
            <person name="Zaha A."/>
            <person name="Teixeira S.M."/>
            <person name="Wespiser A.R."/>
            <person name="Almeida E Silva A."/>
            <person name="Schlindwein A.D."/>
            <person name="Pacheco A.C."/>
            <person name="Silva A.L."/>
            <person name="Graveley B.R."/>
            <person name="Walenz B.P."/>
            <person name="Lima Bde A."/>
            <person name="Ribeiro C.A."/>
            <person name="Nunes-Silva C.G."/>
            <person name="de Carvalho C.R."/>
            <person name="Soares C.M."/>
            <person name="de Menezes C.B."/>
            <person name="Matiolli C."/>
            <person name="Caffrey D."/>
            <person name="Araujo D.A."/>
            <person name="de Oliveira D.M."/>
            <person name="Golenbock D."/>
            <person name="Grisard E.C."/>
            <person name="Fantinatti-Garboggini F."/>
            <person name="de Carvalho F.M."/>
            <person name="Barcellos F.G."/>
            <person name="Prosdocimi F."/>
            <person name="May G."/>
            <person name="Azevedo Junior G.M."/>
            <person name="Guimaraes G.M."/>
            <person name="Goldman G.H."/>
            <person name="Padilha I.Q."/>
            <person name="Batista Jda S."/>
            <person name="Ferro J.A."/>
            <person name="Ribeiro J.M."/>
            <person name="Fietto J.L."/>
            <person name="Dabbas K.M."/>
            <person name="Cerdeira L."/>
            <person name="Agnez-Lima L.F."/>
            <person name="Brocchi M."/>
            <person name="de Carvalho M.O."/>
            <person name="Teixeira Mde M."/>
            <person name="Diniz Maia Mde M."/>
            <person name="Goldman M.H."/>
            <person name="Cruz Schneider M.P."/>
            <person name="Felipe M.S."/>
            <person name="Hungria M."/>
            <person name="Nicolas M.F."/>
            <person name="Pereira M."/>
            <person name="Montes M.A."/>
            <person name="Cantao M.E."/>
            <person name="Vincentz M."/>
            <person name="Rafael M.S."/>
            <person name="Silverman N."/>
            <person name="Stoco P.H."/>
            <person name="Souza R.C."/>
            <person name="Vicentini R."/>
            <person name="Gazzinelli R.T."/>
            <person name="Neves Rde O."/>
            <person name="Silva R."/>
            <person name="Astolfi-Filho S."/>
            <person name="Maciel T.E."/>
            <person name="Urmenyi T.P."/>
            <person name="Tadei W.P."/>
            <person name="Camargo E.P."/>
            <person name="de Vasconcelos A.T."/>
        </authorList>
    </citation>
    <scope>NUCLEOTIDE SEQUENCE</scope>
</reference>
<proteinExistence type="predicted"/>
<dbReference type="STRING" id="43151.W5JPI4"/>
<dbReference type="VEuPathDB" id="VectorBase:ADAC001957"/>
<reference evidence="1 3" key="1">
    <citation type="journal article" date="2010" name="BMC Genomics">
        <title>Combination of measures distinguishes pre-miRNAs from other stem-loops in the genome of the newly sequenced Anopheles darlingi.</title>
        <authorList>
            <person name="Mendes N.D."/>
            <person name="Freitas A.T."/>
            <person name="Vasconcelos A.T."/>
            <person name="Sagot M.F."/>
        </authorList>
    </citation>
    <scope>NUCLEOTIDE SEQUENCE</scope>
</reference>
<dbReference type="VEuPathDB" id="VectorBase:ADAR2_010770"/>
<dbReference type="HOGENOM" id="CLU_2387975_0_0_1"/>
<name>W5JPI4_ANODA</name>
<protein>
    <submittedName>
        <fullName evidence="1">Pickpocket</fullName>
    </submittedName>
</protein>
<reference evidence="2" key="4">
    <citation type="submission" date="2015-06" db="UniProtKB">
        <authorList>
            <consortium name="EnsemblMetazoa"/>
        </authorList>
    </citation>
    <scope>IDENTIFICATION</scope>
</reference>
<gene>
    <name evidence="1" type="ORF">AND_001957</name>
</gene>
<keyword evidence="3" id="KW-1185">Reference proteome</keyword>
<evidence type="ECO:0000313" key="2">
    <source>
        <dbReference type="EnsemblMetazoa" id="ADAC001957-PA"/>
    </source>
</evidence>
<dbReference type="Proteomes" id="UP000000673">
    <property type="component" value="Unassembled WGS sequence"/>
</dbReference>
<dbReference type="AlphaFoldDB" id="W5JPI4"/>
<evidence type="ECO:0000313" key="3">
    <source>
        <dbReference type="Proteomes" id="UP000000673"/>
    </source>
</evidence>
<accession>W5JPI4</accession>